<dbReference type="Pfam" id="PF04185">
    <property type="entry name" value="Phosphoesterase"/>
    <property type="match status" value="1"/>
</dbReference>
<dbReference type="InterPro" id="IPR017850">
    <property type="entry name" value="Alkaline_phosphatase_core_sf"/>
</dbReference>
<name>A0ABP9HBM3_9ACTN</name>
<evidence type="ECO:0000256" key="3">
    <source>
        <dbReference type="SAM" id="SignalP"/>
    </source>
</evidence>
<accession>A0ABP9HBM3</accession>
<evidence type="ECO:0000259" key="4">
    <source>
        <dbReference type="PROSITE" id="PS50835"/>
    </source>
</evidence>
<feature type="chain" id="PRO_5046926835" description="Ig-like domain-containing protein" evidence="3">
    <location>
        <begin position="27"/>
        <end position="560"/>
    </location>
</feature>
<dbReference type="PANTHER" id="PTHR31956:SF1">
    <property type="entry name" value="NON-SPECIFIC PHOSPHOLIPASE C1"/>
    <property type="match status" value="1"/>
</dbReference>
<feature type="signal peptide" evidence="3">
    <location>
        <begin position="1"/>
        <end position="26"/>
    </location>
</feature>
<keyword evidence="6" id="KW-1185">Reference proteome</keyword>
<dbReference type="InterPro" id="IPR015919">
    <property type="entry name" value="Cadherin-like_sf"/>
</dbReference>
<gene>
    <name evidence="5" type="ORF">GCM10023205_34070</name>
</gene>
<dbReference type="InterPro" id="IPR013783">
    <property type="entry name" value="Ig-like_fold"/>
</dbReference>
<dbReference type="Gene3D" id="2.60.40.10">
    <property type="entry name" value="Immunoglobulins"/>
    <property type="match status" value="3"/>
</dbReference>
<sequence>MPHLARRPWTAAVAALCAGAAAAATAGIMALSATPASAAALPKFDHVVIVVHENTNYEDVVGNAQMPYINSLISGGASFTNFHGESHPSQGNYFAMFSGATQGATSDSCPEPGQPYSADNLGKQLLDAGKTFGSYNEDWDGNPATCTTAKYARKHNPWFAFSNVPTSTAHKMSDFPTDYTQLPTVSFVVPNLCNDMHDPGCTATGDTWTKNKLDGYAQWAKTHNSLLIVTWDEDAFRSQNQIATVYYGANVKTGTYGTNYNHYNTMRTLEDMYGLRTSGQASNVSAISEVWNGGTSSPPAVANPGPQASVVGQAVNVPLSVSGGTAPYTCTFTGLPPGLSNPSNGCAVQGTPTAQGTYNVSATAKDSINQTSAAVSFTWTVSPSGGGGTAPAVTNPGNQSTPTGTAVNLQVQTTGSPAPTCTATGLPAGLSISSGCLVTGTPTTAGTSNATVTATNSAGTASTSFTWTVTPPASGLRVTNPGNQKSTFNKSVSLTLQVAGGTAPYTCSATGLPTGLWMNPTNCQISGSAWSTGTTNVSVTAKDAAGATASISFTWTVAWF</sequence>
<reference evidence="6" key="1">
    <citation type="journal article" date="2019" name="Int. J. Syst. Evol. Microbiol.">
        <title>The Global Catalogue of Microorganisms (GCM) 10K type strain sequencing project: providing services to taxonomists for standard genome sequencing and annotation.</title>
        <authorList>
            <consortium name="The Broad Institute Genomics Platform"/>
            <consortium name="The Broad Institute Genome Sequencing Center for Infectious Disease"/>
            <person name="Wu L."/>
            <person name="Ma J."/>
        </authorList>
    </citation>
    <scope>NUCLEOTIDE SEQUENCE [LARGE SCALE GENOMIC DNA]</scope>
    <source>
        <strain evidence="6">JCM 17986</strain>
    </source>
</reference>
<dbReference type="InterPro" id="IPR007110">
    <property type="entry name" value="Ig-like_dom"/>
</dbReference>
<protein>
    <recommendedName>
        <fullName evidence="4">Ig-like domain-containing protein</fullName>
    </recommendedName>
</protein>
<dbReference type="PROSITE" id="PS50835">
    <property type="entry name" value="IG_LIKE"/>
    <property type="match status" value="1"/>
</dbReference>
<dbReference type="PANTHER" id="PTHR31956">
    <property type="entry name" value="NON-SPECIFIC PHOSPHOLIPASE C4-RELATED"/>
    <property type="match status" value="1"/>
</dbReference>
<comment type="caution">
    <text evidence="5">The sequence shown here is derived from an EMBL/GenBank/DDBJ whole genome shotgun (WGS) entry which is preliminary data.</text>
</comment>
<evidence type="ECO:0000313" key="5">
    <source>
        <dbReference type="EMBL" id="GAA4966616.1"/>
    </source>
</evidence>
<feature type="domain" description="Ig-like" evidence="4">
    <location>
        <begin position="419"/>
        <end position="526"/>
    </location>
</feature>
<evidence type="ECO:0000256" key="2">
    <source>
        <dbReference type="ARBA" id="ARBA00023026"/>
    </source>
</evidence>
<dbReference type="SUPFAM" id="SSF53649">
    <property type="entry name" value="Alkaline phosphatase-like"/>
    <property type="match status" value="1"/>
</dbReference>
<dbReference type="SUPFAM" id="SSF49313">
    <property type="entry name" value="Cadherin-like"/>
    <property type="match status" value="3"/>
</dbReference>
<keyword evidence="1" id="KW-0378">Hydrolase</keyword>
<dbReference type="RefSeq" id="WP_345676348.1">
    <property type="nucleotide sequence ID" value="NZ_BAABHS010000011.1"/>
</dbReference>
<evidence type="ECO:0000313" key="6">
    <source>
        <dbReference type="Proteomes" id="UP001500466"/>
    </source>
</evidence>
<keyword evidence="3" id="KW-0732">Signal</keyword>
<dbReference type="InterPro" id="IPR007312">
    <property type="entry name" value="Phosphoesterase"/>
</dbReference>
<dbReference type="Pfam" id="PF05345">
    <property type="entry name" value="He_PIG"/>
    <property type="match status" value="3"/>
</dbReference>
<keyword evidence="2" id="KW-0843">Virulence</keyword>
<dbReference type="EMBL" id="BAABHS010000011">
    <property type="protein sequence ID" value="GAA4966616.1"/>
    <property type="molecule type" value="Genomic_DNA"/>
</dbReference>
<dbReference type="Proteomes" id="UP001500466">
    <property type="component" value="Unassembled WGS sequence"/>
</dbReference>
<proteinExistence type="predicted"/>
<organism evidence="5 6">
    <name type="scientific">Yinghuangia aomiensis</name>
    <dbReference type="NCBI Taxonomy" id="676205"/>
    <lineage>
        <taxon>Bacteria</taxon>
        <taxon>Bacillati</taxon>
        <taxon>Actinomycetota</taxon>
        <taxon>Actinomycetes</taxon>
        <taxon>Kitasatosporales</taxon>
        <taxon>Streptomycetaceae</taxon>
        <taxon>Yinghuangia</taxon>
    </lineage>
</organism>
<evidence type="ECO:0000256" key="1">
    <source>
        <dbReference type="ARBA" id="ARBA00022801"/>
    </source>
</evidence>